<comment type="subcellular location">
    <subcellularLocation>
        <location evidence="1">Cell membrane</location>
        <topology evidence="1">Multi-pass membrane protein</topology>
    </subcellularLocation>
</comment>
<dbReference type="InterPro" id="IPR024962">
    <property type="entry name" value="YukD-like"/>
</dbReference>
<organism evidence="9 10">
    <name type="scientific">Luedemannella flava</name>
    <dbReference type="NCBI Taxonomy" id="349316"/>
    <lineage>
        <taxon>Bacteria</taxon>
        <taxon>Bacillati</taxon>
        <taxon>Actinomycetota</taxon>
        <taxon>Actinomycetes</taxon>
        <taxon>Micromonosporales</taxon>
        <taxon>Micromonosporaceae</taxon>
        <taxon>Luedemannella</taxon>
    </lineage>
</organism>
<comment type="similarity">
    <text evidence="2">Belongs to the EccD/Snm4 family.</text>
</comment>
<evidence type="ECO:0000256" key="2">
    <source>
        <dbReference type="ARBA" id="ARBA00006162"/>
    </source>
</evidence>
<feature type="transmembrane region" description="Helical" evidence="7">
    <location>
        <begin position="123"/>
        <end position="141"/>
    </location>
</feature>
<dbReference type="InterPro" id="IPR044049">
    <property type="entry name" value="EccD_transm"/>
</dbReference>
<sequence length="468" mass="47474">MTAPGSISLARVTVAAPQRRIDVALPDGLVLAELLPHLLRHAGEAMADEGETHGGWVLRRATGTTLDTSRSLAAQGVRDGEVLHLAPGRLDWPEFAYDDVVEVIASGSRRSGHTWTNQATRRTGFAVAGTTFAVGLVQATLSGPPWGVATAVCLGLAGLLAIVGVLVSRAFADARAGAALAGFGLPFAFLGGLLLAAPEGVTLLRLGAPNVLLGSAALLVASVVGYIGAGAVHRVFMAGIVAALMGTLAATFSLAGMSAAGAAAIALTVVAGLLPGYPLFATWLGKLPVPRLPDRAEDILRERPMPERSAVFAAVARASELLAGMLTGAAVVTVAATVVLVRTDSLAARLLAFAGAATLLLRARLFPAYAQRVPLIVGGVAGLVVLVVGASAVAETTQARVLIMIGVLITGAAILLAGLVYSHERPSPYVGRIGDIVDVLVIMALIPLACAATGVFSAIQGLFASMSG</sequence>
<feature type="domain" description="EccD-like transmembrane" evidence="8">
    <location>
        <begin position="120"/>
        <end position="462"/>
    </location>
</feature>
<evidence type="ECO:0000259" key="8">
    <source>
        <dbReference type="Pfam" id="PF19053"/>
    </source>
</evidence>
<dbReference type="EMBL" id="BAAALT010000152">
    <property type="protein sequence ID" value="GAA1818194.1"/>
    <property type="molecule type" value="Genomic_DNA"/>
</dbReference>
<dbReference type="Proteomes" id="UP001500218">
    <property type="component" value="Unassembled WGS sequence"/>
</dbReference>
<dbReference type="Pfam" id="PF08817">
    <property type="entry name" value="YukD"/>
    <property type="match status" value="1"/>
</dbReference>
<evidence type="ECO:0000256" key="3">
    <source>
        <dbReference type="ARBA" id="ARBA00022475"/>
    </source>
</evidence>
<protein>
    <submittedName>
        <fullName evidence="9">Type VII secretion integral membrane protein EccD</fullName>
    </submittedName>
</protein>
<evidence type="ECO:0000256" key="6">
    <source>
        <dbReference type="ARBA" id="ARBA00023136"/>
    </source>
</evidence>
<gene>
    <name evidence="9" type="primary">eccD</name>
    <name evidence="9" type="ORF">GCM10009682_43680</name>
</gene>
<keyword evidence="6 7" id="KW-0472">Membrane</keyword>
<feature type="transmembrane region" description="Helical" evidence="7">
    <location>
        <begin position="147"/>
        <end position="167"/>
    </location>
</feature>
<evidence type="ECO:0000256" key="1">
    <source>
        <dbReference type="ARBA" id="ARBA00004651"/>
    </source>
</evidence>
<keyword evidence="10" id="KW-1185">Reference proteome</keyword>
<evidence type="ECO:0000256" key="5">
    <source>
        <dbReference type="ARBA" id="ARBA00022989"/>
    </source>
</evidence>
<keyword evidence="3" id="KW-1003">Cell membrane</keyword>
<feature type="transmembrane region" description="Helical" evidence="7">
    <location>
        <begin position="209"/>
        <end position="228"/>
    </location>
</feature>
<dbReference type="NCBIfam" id="TIGR03920">
    <property type="entry name" value="T7SS_EccD"/>
    <property type="match status" value="1"/>
</dbReference>
<feature type="transmembrane region" description="Helical" evidence="7">
    <location>
        <begin position="375"/>
        <end position="394"/>
    </location>
</feature>
<dbReference type="RefSeq" id="WP_344135387.1">
    <property type="nucleotide sequence ID" value="NZ_BAAALT010000152.1"/>
</dbReference>
<feature type="transmembrane region" description="Helical" evidence="7">
    <location>
        <begin position="400"/>
        <end position="421"/>
    </location>
</feature>
<evidence type="ECO:0000313" key="10">
    <source>
        <dbReference type="Proteomes" id="UP001500218"/>
    </source>
</evidence>
<feature type="transmembrane region" description="Helical" evidence="7">
    <location>
        <begin position="433"/>
        <end position="459"/>
    </location>
</feature>
<evidence type="ECO:0000256" key="4">
    <source>
        <dbReference type="ARBA" id="ARBA00022692"/>
    </source>
</evidence>
<feature type="transmembrane region" description="Helical" evidence="7">
    <location>
        <begin position="321"/>
        <end position="340"/>
    </location>
</feature>
<keyword evidence="4 7" id="KW-0812">Transmembrane</keyword>
<accession>A0ABN2MB70</accession>
<dbReference type="InterPro" id="IPR006707">
    <property type="entry name" value="T7SS_EccD"/>
</dbReference>
<feature type="transmembrane region" description="Helical" evidence="7">
    <location>
        <begin position="261"/>
        <end position="285"/>
    </location>
</feature>
<name>A0ABN2MB70_9ACTN</name>
<dbReference type="Pfam" id="PF19053">
    <property type="entry name" value="EccD"/>
    <property type="match status" value="1"/>
</dbReference>
<dbReference type="Gene3D" id="3.10.20.90">
    <property type="entry name" value="Phosphatidylinositol 3-kinase Catalytic Subunit, Chain A, domain 1"/>
    <property type="match status" value="1"/>
</dbReference>
<reference evidence="9 10" key="1">
    <citation type="journal article" date="2019" name="Int. J. Syst. Evol. Microbiol.">
        <title>The Global Catalogue of Microorganisms (GCM) 10K type strain sequencing project: providing services to taxonomists for standard genome sequencing and annotation.</title>
        <authorList>
            <consortium name="The Broad Institute Genomics Platform"/>
            <consortium name="The Broad Institute Genome Sequencing Center for Infectious Disease"/>
            <person name="Wu L."/>
            <person name="Ma J."/>
        </authorList>
    </citation>
    <scope>NUCLEOTIDE SEQUENCE [LARGE SCALE GENOMIC DNA]</scope>
    <source>
        <strain evidence="9 10">JCM 13250</strain>
    </source>
</reference>
<proteinExistence type="inferred from homology"/>
<dbReference type="PIRSF" id="PIRSF017804">
    <property type="entry name" value="Secretion_EccD1"/>
    <property type="match status" value="1"/>
</dbReference>
<evidence type="ECO:0000256" key="7">
    <source>
        <dbReference type="SAM" id="Phobius"/>
    </source>
</evidence>
<feature type="transmembrane region" description="Helical" evidence="7">
    <location>
        <begin position="179"/>
        <end position="197"/>
    </location>
</feature>
<keyword evidence="5 7" id="KW-1133">Transmembrane helix</keyword>
<comment type="caution">
    <text evidence="9">The sequence shown here is derived from an EMBL/GenBank/DDBJ whole genome shotgun (WGS) entry which is preliminary data.</text>
</comment>
<feature type="transmembrane region" description="Helical" evidence="7">
    <location>
        <begin position="235"/>
        <end position="255"/>
    </location>
</feature>
<evidence type="ECO:0000313" key="9">
    <source>
        <dbReference type="EMBL" id="GAA1818194.1"/>
    </source>
</evidence>